<comment type="subcellular location">
    <subcellularLocation>
        <location evidence="1">Cell membrane</location>
        <topology evidence="1">Multi-pass membrane protein</topology>
    </subcellularLocation>
</comment>
<keyword evidence="2" id="KW-0813">Transport</keyword>
<dbReference type="CDD" id="cd17503">
    <property type="entry name" value="MFS_LmrB_MDR_like"/>
    <property type="match status" value="1"/>
</dbReference>
<dbReference type="PROSITE" id="PS50850">
    <property type="entry name" value="MFS"/>
    <property type="match status" value="1"/>
</dbReference>
<dbReference type="Gene3D" id="1.20.1720.10">
    <property type="entry name" value="Multidrug resistance protein D"/>
    <property type="match status" value="1"/>
</dbReference>
<feature type="transmembrane region" description="Helical" evidence="7">
    <location>
        <begin position="480"/>
        <end position="502"/>
    </location>
</feature>
<dbReference type="InterPro" id="IPR020846">
    <property type="entry name" value="MFS_dom"/>
</dbReference>
<protein>
    <submittedName>
        <fullName evidence="9">DHA2 family multidrug resistance protein</fullName>
    </submittedName>
</protein>
<keyword evidence="4 7" id="KW-0812">Transmembrane</keyword>
<dbReference type="Pfam" id="PF07690">
    <property type="entry name" value="MFS_1"/>
    <property type="match status" value="1"/>
</dbReference>
<feature type="transmembrane region" description="Helical" evidence="7">
    <location>
        <begin position="163"/>
        <end position="180"/>
    </location>
</feature>
<feature type="transmembrane region" description="Helical" evidence="7">
    <location>
        <begin position="229"/>
        <end position="247"/>
    </location>
</feature>
<feature type="transmembrane region" description="Helical" evidence="7">
    <location>
        <begin position="77"/>
        <end position="96"/>
    </location>
</feature>
<feature type="transmembrane region" description="Helical" evidence="7">
    <location>
        <begin position="366"/>
        <end position="385"/>
    </location>
</feature>
<keyword evidence="5 7" id="KW-1133">Transmembrane helix</keyword>
<evidence type="ECO:0000313" key="10">
    <source>
        <dbReference type="Proteomes" id="UP000294614"/>
    </source>
</evidence>
<name>A0A4R1KEG2_9BACT</name>
<proteinExistence type="predicted"/>
<comment type="caution">
    <text evidence="9">The sequence shown here is derived from an EMBL/GenBank/DDBJ whole genome shotgun (WGS) entry which is preliminary data.</text>
</comment>
<feature type="transmembrane region" description="Helical" evidence="7">
    <location>
        <begin position="328"/>
        <end position="346"/>
    </location>
</feature>
<feature type="domain" description="Major facilitator superfamily (MFS) profile" evidence="8">
    <location>
        <begin position="11"/>
        <end position="507"/>
    </location>
</feature>
<feature type="transmembrane region" description="Helical" evidence="7">
    <location>
        <begin position="102"/>
        <end position="123"/>
    </location>
</feature>
<evidence type="ECO:0000256" key="2">
    <source>
        <dbReference type="ARBA" id="ARBA00022448"/>
    </source>
</evidence>
<dbReference type="GO" id="GO:0005886">
    <property type="term" value="C:plasma membrane"/>
    <property type="evidence" value="ECO:0007669"/>
    <property type="project" value="UniProtKB-SubCell"/>
</dbReference>
<sequence length="517" mass="56621">MSAVQRNTLMITITVMTGAVISALDTSIVNVALPYMRGNLGASVEEIAWVSTSYILANVIIMPIIGLLSSRYGRKNFYLASVVLFTISSILCGLAWDLNSMIFFRVLQGIGGGALIPVSQAILRENYPPEQQGLAMGIFGLGVVMGPAVGPTLGGWLTDHFSWPWIFFINLPVGIVNILLTMKYVEDPPFLQRKKERWDYWGLLFMVVGLGSLQLMLEEGQTKDWFNSDYIRILTVTAVVGMILFVWRELTAEKPAVDIRLLKERTFCTGTFLGGVLGISLFASLFLLPLFLQQLLGYPAFDSGLAMMPRSVAMALFMPVVGRLYSVVGARALIAAGLAINAFSFWQLSTLSLDVGYWDIFFPQVWQGFGFGAIFVALSTVTLSTIDKSKITDASGLYNVVRQVFGSVGIALSATLLTRYESIYHSYLTEKITAVNDAAQNLMSGLGNLFYSSGYDTERASQMSIQAVNGLITKQGAMMAFNHVFLLVAILFAVSLPFVLLLKNEKKPAAPGQMHGD</sequence>
<dbReference type="PANTHER" id="PTHR23501:SF174">
    <property type="entry name" value="MULTIDRUG EXPORT PROTEIN EMRB-RELATED"/>
    <property type="match status" value="1"/>
</dbReference>
<dbReference type="InterPro" id="IPR036259">
    <property type="entry name" value="MFS_trans_sf"/>
</dbReference>
<evidence type="ECO:0000313" key="9">
    <source>
        <dbReference type="EMBL" id="TCK62383.1"/>
    </source>
</evidence>
<feature type="transmembrane region" description="Helical" evidence="7">
    <location>
        <begin position="47"/>
        <end position="68"/>
    </location>
</feature>
<feature type="transmembrane region" description="Helical" evidence="7">
    <location>
        <begin position="304"/>
        <end position="321"/>
    </location>
</feature>
<evidence type="ECO:0000256" key="5">
    <source>
        <dbReference type="ARBA" id="ARBA00022989"/>
    </source>
</evidence>
<gene>
    <name evidence="9" type="ORF">C8D98_0909</name>
</gene>
<dbReference type="RefSeq" id="WP_132872397.1">
    <property type="nucleotide sequence ID" value="NZ_SMGG01000003.1"/>
</dbReference>
<evidence type="ECO:0000256" key="6">
    <source>
        <dbReference type="ARBA" id="ARBA00023136"/>
    </source>
</evidence>
<dbReference type="InterPro" id="IPR004638">
    <property type="entry name" value="EmrB-like"/>
</dbReference>
<organism evidence="9 10">
    <name type="scientific">Seleniivibrio woodruffii</name>
    <dbReference type="NCBI Taxonomy" id="1078050"/>
    <lineage>
        <taxon>Bacteria</taxon>
        <taxon>Pseudomonadati</taxon>
        <taxon>Deferribacterota</taxon>
        <taxon>Deferribacteres</taxon>
        <taxon>Deferribacterales</taxon>
        <taxon>Geovibrionaceae</taxon>
        <taxon>Seleniivibrio</taxon>
    </lineage>
</organism>
<feature type="transmembrane region" description="Helical" evidence="7">
    <location>
        <begin position="135"/>
        <end position="157"/>
    </location>
</feature>
<dbReference type="AlphaFoldDB" id="A0A4R1KEG2"/>
<feature type="transmembrane region" description="Helical" evidence="7">
    <location>
        <begin position="200"/>
        <end position="217"/>
    </location>
</feature>
<feature type="transmembrane region" description="Helical" evidence="7">
    <location>
        <begin position="267"/>
        <end position="292"/>
    </location>
</feature>
<evidence type="ECO:0000259" key="8">
    <source>
        <dbReference type="PROSITE" id="PS50850"/>
    </source>
</evidence>
<dbReference type="PANTHER" id="PTHR23501">
    <property type="entry name" value="MAJOR FACILITATOR SUPERFAMILY"/>
    <property type="match status" value="1"/>
</dbReference>
<accession>A0A4R1KEG2</accession>
<dbReference type="OrthoDB" id="9807274at2"/>
<evidence type="ECO:0000256" key="4">
    <source>
        <dbReference type="ARBA" id="ARBA00022692"/>
    </source>
</evidence>
<dbReference type="InterPro" id="IPR011701">
    <property type="entry name" value="MFS"/>
</dbReference>
<keyword evidence="6 7" id="KW-0472">Membrane</keyword>
<feature type="transmembrane region" description="Helical" evidence="7">
    <location>
        <begin position="12"/>
        <end position="35"/>
    </location>
</feature>
<dbReference type="NCBIfam" id="TIGR00711">
    <property type="entry name" value="efflux_EmrB"/>
    <property type="match status" value="1"/>
</dbReference>
<dbReference type="Gene3D" id="1.20.1250.20">
    <property type="entry name" value="MFS general substrate transporter like domains"/>
    <property type="match status" value="1"/>
</dbReference>
<dbReference type="EMBL" id="SMGG01000003">
    <property type="protein sequence ID" value="TCK62383.1"/>
    <property type="molecule type" value="Genomic_DNA"/>
</dbReference>
<evidence type="ECO:0000256" key="1">
    <source>
        <dbReference type="ARBA" id="ARBA00004651"/>
    </source>
</evidence>
<keyword evidence="3" id="KW-1003">Cell membrane</keyword>
<dbReference type="PRINTS" id="PR01036">
    <property type="entry name" value="TCRTETB"/>
</dbReference>
<dbReference type="GO" id="GO:0022857">
    <property type="term" value="F:transmembrane transporter activity"/>
    <property type="evidence" value="ECO:0007669"/>
    <property type="project" value="InterPro"/>
</dbReference>
<dbReference type="SUPFAM" id="SSF103473">
    <property type="entry name" value="MFS general substrate transporter"/>
    <property type="match status" value="1"/>
</dbReference>
<evidence type="ECO:0000256" key="3">
    <source>
        <dbReference type="ARBA" id="ARBA00022475"/>
    </source>
</evidence>
<evidence type="ECO:0000256" key="7">
    <source>
        <dbReference type="SAM" id="Phobius"/>
    </source>
</evidence>
<reference evidence="9 10" key="1">
    <citation type="submission" date="2019-03" db="EMBL/GenBank/DDBJ databases">
        <title>Genomic Encyclopedia of Type Strains, Phase IV (KMG-IV): sequencing the most valuable type-strain genomes for metagenomic binning, comparative biology and taxonomic classification.</title>
        <authorList>
            <person name="Goeker M."/>
        </authorList>
    </citation>
    <scope>NUCLEOTIDE SEQUENCE [LARGE SCALE GENOMIC DNA]</scope>
    <source>
        <strain evidence="9 10">DSM 24984</strain>
    </source>
</reference>
<dbReference type="Proteomes" id="UP000294614">
    <property type="component" value="Unassembled WGS sequence"/>
</dbReference>
<keyword evidence="10" id="KW-1185">Reference proteome</keyword>